<proteinExistence type="predicted"/>
<dbReference type="RefSeq" id="WP_091796905.1">
    <property type="nucleotide sequence ID" value="NZ_CP016353.1"/>
</dbReference>
<keyword evidence="2" id="KW-1185">Reference proteome</keyword>
<dbReference type="EMBL" id="FMZE01000001">
    <property type="protein sequence ID" value="SDC15816.1"/>
    <property type="molecule type" value="Genomic_DNA"/>
</dbReference>
<reference evidence="1 2" key="1">
    <citation type="submission" date="2016-10" db="EMBL/GenBank/DDBJ databases">
        <authorList>
            <person name="de Groot N.N."/>
        </authorList>
    </citation>
    <scope>NUCLEOTIDE SEQUENCE [LARGE SCALE GENOMIC DNA]</scope>
    <source>
        <strain evidence="1 2">CGMCC 4.5506</strain>
    </source>
</reference>
<dbReference type="KEGG" id="pmad:BAY61_11325"/>
<dbReference type="OrthoDB" id="3695183at2"/>
<dbReference type="AlphaFoldDB" id="A0A222VNK0"/>
<protein>
    <submittedName>
        <fullName evidence="1">Uncharacterized protein</fullName>
    </submittedName>
</protein>
<gene>
    <name evidence="1" type="ORF">SAMN05421630_101634</name>
</gene>
<dbReference type="Proteomes" id="UP000199494">
    <property type="component" value="Unassembled WGS sequence"/>
</dbReference>
<name>A0A222VNK0_9PSEU</name>
<evidence type="ECO:0000313" key="2">
    <source>
        <dbReference type="Proteomes" id="UP000199494"/>
    </source>
</evidence>
<dbReference type="STRING" id="530584.SAMN05421630_101634"/>
<accession>A0A222VNK0</accession>
<sequence length="99" mass="10905">MPEDTARPRNARFEDDLVGLDPDDPEAQEFAAHLDRMQRSDPTFTIEGSLRGVADFADGSNRAGGLRWWVAVLIVCLILVGVMFAAWDIITGLFAWLAG</sequence>
<evidence type="ECO:0000313" key="1">
    <source>
        <dbReference type="EMBL" id="SDC15816.1"/>
    </source>
</evidence>
<organism evidence="1 2">
    <name type="scientific">Prauserella marina</name>
    <dbReference type="NCBI Taxonomy" id="530584"/>
    <lineage>
        <taxon>Bacteria</taxon>
        <taxon>Bacillati</taxon>
        <taxon>Actinomycetota</taxon>
        <taxon>Actinomycetes</taxon>
        <taxon>Pseudonocardiales</taxon>
        <taxon>Pseudonocardiaceae</taxon>
        <taxon>Prauserella</taxon>
    </lineage>
</organism>